<accession>A0A380MZ24</accession>
<keyword evidence="2 3" id="KW-0808">Transferase</keyword>
<dbReference type="Gene3D" id="3.40.50.2000">
    <property type="entry name" value="Glycogen Phosphorylase B"/>
    <property type="match status" value="1"/>
</dbReference>
<dbReference type="GO" id="GO:0008184">
    <property type="term" value="F:glycogen phosphorylase activity"/>
    <property type="evidence" value="ECO:0007669"/>
    <property type="project" value="InterPro"/>
</dbReference>
<dbReference type="SUPFAM" id="SSF53756">
    <property type="entry name" value="UDP-Glycosyltransferase/glycogen phosphorylase"/>
    <property type="match status" value="1"/>
</dbReference>
<proteinExistence type="inferred from homology"/>
<evidence type="ECO:0000313" key="4">
    <source>
        <dbReference type="Proteomes" id="UP000254601"/>
    </source>
</evidence>
<dbReference type="PANTHER" id="PTHR11468">
    <property type="entry name" value="GLYCOGEN PHOSPHORYLASE"/>
    <property type="match status" value="1"/>
</dbReference>
<dbReference type="GO" id="GO:0005980">
    <property type="term" value="P:glycogen catabolic process"/>
    <property type="evidence" value="ECO:0007669"/>
    <property type="project" value="TreeGrafter"/>
</dbReference>
<dbReference type="GO" id="GO:0005737">
    <property type="term" value="C:cytoplasm"/>
    <property type="evidence" value="ECO:0007669"/>
    <property type="project" value="TreeGrafter"/>
</dbReference>
<dbReference type="Proteomes" id="UP000254601">
    <property type="component" value="Unassembled WGS sequence"/>
</dbReference>
<dbReference type="Pfam" id="PF00343">
    <property type="entry name" value="Phosphorylase"/>
    <property type="match status" value="1"/>
</dbReference>
<gene>
    <name evidence="3" type="primary">malP_2</name>
    <name evidence="3" type="ORF">NCTC13337_02208</name>
</gene>
<organism evidence="3 4">
    <name type="scientific">Suttonella ornithocola</name>
    <dbReference type="NCBI Taxonomy" id="279832"/>
    <lineage>
        <taxon>Bacteria</taxon>
        <taxon>Pseudomonadati</taxon>
        <taxon>Pseudomonadota</taxon>
        <taxon>Gammaproteobacteria</taxon>
        <taxon>Cardiobacteriales</taxon>
        <taxon>Cardiobacteriaceae</taxon>
        <taxon>Suttonella</taxon>
    </lineage>
</organism>
<comment type="catalytic activity">
    <reaction evidence="2">
        <text>[(1-&gt;4)-alpha-D-glucosyl](n) + phosphate = [(1-&gt;4)-alpha-D-glucosyl](n-1) + alpha-D-glucose 1-phosphate</text>
        <dbReference type="Rhea" id="RHEA:41732"/>
        <dbReference type="Rhea" id="RHEA-COMP:9584"/>
        <dbReference type="Rhea" id="RHEA-COMP:9586"/>
        <dbReference type="ChEBI" id="CHEBI:15444"/>
        <dbReference type="ChEBI" id="CHEBI:43474"/>
        <dbReference type="ChEBI" id="CHEBI:58601"/>
        <dbReference type="EC" id="2.4.1.1"/>
    </reaction>
</comment>
<keyword evidence="2" id="KW-0663">Pyridoxal phosphate</keyword>
<evidence type="ECO:0000256" key="1">
    <source>
        <dbReference type="ARBA" id="ARBA00006047"/>
    </source>
</evidence>
<comment type="cofactor">
    <cofactor evidence="2">
        <name>pyridoxal 5'-phosphate</name>
        <dbReference type="ChEBI" id="CHEBI:597326"/>
    </cofactor>
</comment>
<dbReference type="GO" id="GO:0030170">
    <property type="term" value="F:pyridoxal phosphate binding"/>
    <property type="evidence" value="ECO:0007669"/>
    <property type="project" value="TreeGrafter"/>
</dbReference>
<name>A0A380MZ24_9GAMM</name>
<protein>
    <recommendedName>
        <fullName evidence="2">Alpha-1,4 glucan phosphorylase</fullName>
        <ecNumber evidence="2">2.4.1.1</ecNumber>
    </recommendedName>
</protein>
<keyword evidence="2" id="KW-0119">Carbohydrate metabolism</keyword>
<dbReference type="EMBL" id="UHIC01000001">
    <property type="protein sequence ID" value="SUO97153.1"/>
    <property type="molecule type" value="Genomic_DNA"/>
</dbReference>
<dbReference type="InterPro" id="IPR000811">
    <property type="entry name" value="Glyco_trans_35"/>
</dbReference>
<comment type="function">
    <text evidence="2">Allosteric enzyme that catalyzes the rate-limiting step in glycogen catabolism, the phosphorolytic cleavage of glycogen to produce glucose-1-phosphate, and plays a central role in maintaining cellular and organismal glucose homeostasis.</text>
</comment>
<dbReference type="PANTHER" id="PTHR11468:SF3">
    <property type="entry name" value="GLYCOGEN PHOSPHORYLASE, LIVER FORM"/>
    <property type="match status" value="1"/>
</dbReference>
<reference evidence="3 4" key="1">
    <citation type="submission" date="2018-06" db="EMBL/GenBank/DDBJ databases">
        <authorList>
            <consortium name="Pathogen Informatics"/>
            <person name="Doyle S."/>
        </authorList>
    </citation>
    <scope>NUCLEOTIDE SEQUENCE [LARGE SCALE GENOMIC DNA]</scope>
    <source>
        <strain evidence="3 4">NCTC13337</strain>
    </source>
</reference>
<dbReference type="EC" id="2.4.1.1" evidence="2"/>
<dbReference type="AlphaFoldDB" id="A0A380MZ24"/>
<evidence type="ECO:0000256" key="2">
    <source>
        <dbReference type="RuleBase" id="RU000587"/>
    </source>
</evidence>
<keyword evidence="4" id="KW-1185">Reference proteome</keyword>
<comment type="similarity">
    <text evidence="1 2">Belongs to the glycogen phosphorylase family.</text>
</comment>
<sequence length="97" mass="11402">MEVKVSPDALFDAQIKRIHEYKRQAPNVMHIVVDRYHRILANPNADWHPRVFIFAGKAASAYYMTKKIIRMINDVAKIINNDERIRDLIKVVFILNL</sequence>
<evidence type="ECO:0000313" key="3">
    <source>
        <dbReference type="EMBL" id="SUO97153.1"/>
    </source>
</evidence>
<keyword evidence="2 3" id="KW-0328">Glycosyltransferase</keyword>